<feature type="binding site" evidence="13">
    <location>
        <position position="801"/>
    </location>
    <ligand>
        <name>substrate</name>
    </ligand>
</feature>
<evidence type="ECO:0000256" key="14">
    <source>
        <dbReference type="PIRSR" id="PIRSR000853-3"/>
    </source>
</evidence>
<dbReference type="OrthoDB" id="9765468at2"/>
<feature type="domain" description="PEP-utilising enzyme mobile" evidence="15">
    <location>
        <begin position="433"/>
        <end position="515"/>
    </location>
</feature>
<dbReference type="InterPro" id="IPR013815">
    <property type="entry name" value="ATP_grasp_subdomain_1"/>
</dbReference>
<feature type="active site" description="Proton donor" evidence="12">
    <location>
        <position position="865"/>
    </location>
</feature>
<keyword evidence="18" id="KW-0670">Pyruvate</keyword>
<comment type="catalytic activity">
    <reaction evidence="11">
        <text>pyruvate + phosphate + ATP = phosphoenolpyruvate + AMP + diphosphate + H(+)</text>
        <dbReference type="Rhea" id="RHEA:10756"/>
        <dbReference type="ChEBI" id="CHEBI:15361"/>
        <dbReference type="ChEBI" id="CHEBI:15378"/>
        <dbReference type="ChEBI" id="CHEBI:30616"/>
        <dbReference type="ChEBI" id="CHEBI:33019"/>
        <dbReference type="ChEBI" id="CHEBI:43474"/>
        <dbReference type="ChEBI" id="CHEBI:58702"/>
        <dbReference type="ChEBI" id="CHEBI:456215"/>
        <dbReference type="EC" id="2.7.9.1"/>
    </reaction>
</comment>
<evidence type="ECO:0000256" key="11">
    <source>
        <dbReference type="PIRNR" id="PIRNR000853"/>
    </source>
</evidence>
<dbReference type="SUPFAM" id="SSF52009">
    <property type="entry name" value="Phosphohistidine domain"/>
    <property type="match status" value="1"/>
</dbReference>
<dbReference type="GO" id="GO:0046872">
    <property type="term" value="F:metal ion binding"/>
    <property type="evidence" value="ECO:0007669"/>
    <property type="project" value="UniProtKB-UniRule"/>
</dbReference>
<dbReference type="GO" id="GO:0050242">
    <property type="term" value="F:pyruvate, phosphate dikinase activity"/>
    <property type="evidence" value="ECO:0007669"/>
    <property type="project" value="UniProtKB-UniRule"/>
</dbReference>
<protein>
    <recommendedName>
        <fullName evidence="4 11">Pyruvate, phosphate dikinase</fullName>
        <ecNumber evidence="3 11">2.7.9.1</ecNumber>
    </recommendedName>
</protein>
<dbReference type="EMBL" id="CP034687">
    <property type="protein sequence ID" value="AZS87465.1"/>
    <property type="molecule type" value="Genomic_DNA"/>
</dbReference>
<dbReference type="NCBIfam" id="NF004531">
    <property type="entry name" value="PRK05878.1"/>
    <property type="match status" value="1"/>
</dbReference>
<feature type="active site" description="Tele-phosphohistidine intermediate" evidence="12">
    <location>
        <position position="466"/>
    </location>
</feature>
<dbReference type="InterPro" id="IPR010121">
    <property type="entry name" value="Pyruvate_phosphate_dikinase"/>
</dbReference>
<dbReference type="PIRSF" id="PIRSF000853">
    <property type="entry name" value="PPDK"/>
    <property type="match status" value="1"/>
</dbReference>
<dbReference type="PANTHER" id="PTHR22931:SF9">
    <property type="entry name" value="PYRUVATE, PHOSPHATE DIKINASE 1, CHLOROPLASTIC"/>
    <property type="match status" value="1"/>
</dbReference>
<dbReference type="InterPro" id="IPR015813">
    <property type="entry name" value="Pyrv/PenolPyrv_kinase-like_dom"/>
</dbReference>
<dbReference type="SUPFAM" id="SSF51621">
    <property type="entry name" value="Phosphoenolpyruvate/pyruvate domain"/>
    <property type="match status" value="1"/>
</dbReference>
<keyword evidence="21" id="KW-1185">Reference proteome</keyword>
<evidence type="ECO:0000256" key="4">
    <source>
        <dbReference type="ARBA" id="ARBA00020138"/>
    </source>
</evidence>
<evidence type="ECO:0000313" key="21">
    <source>
        <dbReference type="Proteomes" id="UP000501753"/>
    </source>
</evidence>
<sequence length="913" mass="99939">MSENKEPQADPATPQGTKFVYDFTEGNKDLKDLLGGKGANLAEMTNLGLPVPPGFTITTDACKVYLDSGDEPAALRDEVSAHLDALEARMGKRLGQADDPLLVSVRSGAKFSMPGMMDTVLNIGLSDASVWGLAQQAGDDRFAWDSYRRLIQMFGKTVLGVDGELFEDALDKAKDAKKVTVDTELAADDLKKLVTAFKKIVKKEAGRDFPQDPREQMDLAIHAVFDSWNTDRAKLYRRQERIPHDLGTAVNVCSMVFGNLGPDSGTGVAFTRDPASGHQGVYGDYLQNAQGEDVVAGIRNTVPLAELERIDKRSYDQLTQIMETLENHYKDLCDIEFTIERGRLWMLQTRVGKRTAGAAFRIATQLVDQGLIDETEALQRVTGAQLAQLMFPRFDEHAKIRPVGRGIAASPGAAVGKAVFDSYTAVKWSRSGEKVILVRRETNPDDLDGMIAAEGILTSRGGKTSHAAVVARGMGKTCVCGAEELEVDTKRRRMVVPGGQVVEEGDLLSIDGSSGKVYLGETPVVPSPVVEYFEGRMHAGADDADELVEAVHRIMAFADRKRRLRVRANADNAEDALRARRFGAQGIGLCRTEHMFLGDRRELVERLILADTDTEREESLKALLPLQRKDFVELFEAMDGLPVTVRLLDPPLHEFLPDITELSVRVALAESRQESHENDLRLLQAVHRLHEQNPMLGLRGVRLGLVIPGLFTMQVRAIAEAAAERRAAKGDPRAEIMIPLVGTVQELEIVREEADQVIAEVQEATGTELKLAIGTMIELPRAALTAGQIAEAAEFFSFGTNDLTQTVWGFSRDDVEASFFTAYLEKGIFGVSPFETIDRDGVGSLVKLAAEAGRAVRPDLKLGVCGEHGGDPESVHFFHEVGLDYVSCSPFRIPVARLEAGRAATQSRGSDHR</sequence>
<feature type="binding site" evidence="14">
    <location>
        <position position="802"/>
    </location>
    <ligand>
        <name>Mg(2+)</name>
        <dbReference type="ChEBI" id="CHEBI:18420"/>
    </ligand>
</feature>
<feature type="binding site" evidence="13">
    <location>
        <position position="591"/>
    </location>
    <ligand>
        <name>substrate</name>
    </ligand>
</feature>
<dbReference type="PANTHER" id="PTHR22931">
    <property type="entry name" value="PHOSPHOENOLPYRUVATE DIKINASE-RELATED"/>
    <property type="match status" value="1"/>
</dbReference>
<evidence type="ECO:0000256" key="8">
    <source>
        <dbReference type="ARBA" id="ARBA00022777"/>
    </source>
</evidence>
<feature type="binding site" evidence="13">
    <location>
        <position position="800"/>
    </location>
    <ligand>
        <name>substrate</name>
    </ligand>
</feature>
<dbReference type="KEGG" id="sgd:ELQ87_26965"/>
<dbReference type="Gene3D" id="3.30.470.20">
    <property type="entry name" value="ATP-grasp fold, B domain"/>
    <property type="match status" value="1"/>
</dbReference>
<feature type="domain" description="Pyruvate phosphate dikinase AMP/ATP-binding" evidence="16">
    <location>
        <begin position="75"/>
        <end position="300"/>
    </location>
</feature>
<comment type="cofactor">
    <cofactor evidence="1 11 14">
        <name>Mg(2+)</name>
        <dbReference type="ChEBI" id="CHEBI:18420"/>
    </cofactor>
</comment>
<dbReference type="PROSITE" id="PS00370">
    <property type="entry name" value="PEP_ENZYMES_PHOS_SITE"/>
    <property type="match status" value="1"/>
</dbReference>
<reference evidence="18 20" key="2">
    <citation type="submission" date="2018-12" db="EMBL/GenBank/DDBJ databases">
        <title>Streptomyces griseoviridis F1-27 complete genome.</title>
        <authorList>
            <person name="Mariita R.M."/>
            <person name="Sello J.K."/>
        </authorList>
    </citation>
    <scope>NUCLEOTIDE SEQUENCE [LARGE SCALE GENOMIC DNA]</scope>
    <source>
        <strain evidence="18 20">F1-27</strain>
    </source>
</reference>
<keyword evidence="5 18" id="KW-0808">Transferase</keyword>
<evidence type="ECO:0000256" key="1">
    <source>
        <dbReference type="ARBA" id="ARBA00001946"/>
    </source>
</evidence>
<evidence type="ECO:0000259" key="17">
    <source>
        <dbReference type="Pfam" id="PF02896"/>
    </source>
</evidence>
<feature type="binding site" evidence="13">
    <location>
        <position position="802"/>
    </location>
    <ligand>
        <name>substrate</name>
    </ligand>
</feature>
<keyword evidence="10 14" id="KW-0460">Magnesium</keyword>
<feature type="binding site" evidence="13">
    <location>
        <position position="799"/>
    </location>
    <ligand>
        <name>substrate</name>
    </ligand>
</feature>
<evidence type="ECO:0000256" key="13">
    <source>
        <dbReference type="PIRSR" id="PIRSR000853-2"/>
    </source>
</evidence>
<dbReference type="GO" id="GO:0016301">
    <property type="term" value="F:kinase activity"/>
    <property type="evidence" value="ECO:0007669"/>
    <property type="project" value="UniProtKB-UniRule"/>
</dbReference>
<dbReference type="Pfam" id="PF00391">
    <property type="entry name" value="PEP-utilizers"/>
    <property type="match status" value="1"/>
</dbReference>
<evidence type="ECO:0000256" key="5">
    <source>
        <dbReference type="ARBA" id="ARBA00022679"/>
    </source>
</evidence>
<dbReference type="Pfam" id="PF01326">
    <property type="entry name" value="PPDK_N"/>
    <property type="match status" value="2"/>
</dbReference>
<dbReference type="Pfam" id="PF02896">
    <property type="entry name" value="PEP-utilizers_C"/>
    <property type="match status" value="1"/>
</dbReference>
<evidence type="ECO:0000313" key="20">
    <source>
        <dbReference type="Proteomes" id="UP000271291"/>
    </source>
</evidence>
<evidence type="ECO:0000256" key="9">
    <source>
        <dbReference type="ARBA" id="ARBA00022840"/>
    </source>
</evidence>
<feature type="domain" description="PEP-utilising enzyme C-terminal" evidence="17">
    <location>
        <begin position="549"/>
        <end position="901"/>
    </location>
</feature>
<dbReference type="Gene3D" id="3.30.1490.20">
    <property type="entry name" value="ATP-grasp fold, A domain"/>
    <property type="match status" value="1"/>
</dbReference>
<proteinExistence type="inferred from homology"/>
<dbReference type="InterPro" id="IPR000121">
    <property type="entry name" value="PEP_util_C"/>
</dbReference>
<evidence type="ECO:0000256" key="12">
    <source>
        <dbReference type="PIRSR" id="PIRSR000853-1"/>
    </source>
</evidence>
<reference evidence="19 21" key="1">
    <citation type="submission" date="2018-04" db="EMBL/GenBank/DDBJ databases">
        <title>Complete genome sequences of Streptomyces griseoviridis K61 and characterization of antagonistic properties of biological control agents.</title>
        <authorList>
            <person name="Mariita R.M."/>
            <person name="Sello J.K."/>
        </authorList>
    </citation>
    <scope>NUCLEOTIDE SEQUENCE [LARGE SCALE GENOMIC DNA]</scope>
    <source>
        <strain evidence="19 21">K61</strain>
    </source>
</reference>
<evidence type="ECO:0000256" key="2">
    <source>
        <dbReference type="ARBA" id="ARBA00007837"/>
    </source>
</evidence>
<evidence type="ECO:0000313" key="19">
    <source>
        <dbReference type="EMBL" id="QCN85688.1"/>
    </source>
</evidence>
<gene>
    <name evidence="19" type="ORF">DDJ31_12305</name>
    <name evidence="18" type="ORF">ELQ87_26965</name>
</gene>
<feature type="binding site" evidence="13">
    <location>
        <position position="778"/>
    </location>
    <ligand>
        <name>substrate</name>
    </ligand>
</feature>
<dbReference type="GO" id="GO:0005524">
    <property type="term" value="F:ATP binding"/>
    <property type="evidence" value="ECO:0007669"/>
    <property type="project" value="UniProtKB-UniRule"/>
</dbReference>
<dbReference type="RefSeq" id="WP_127180259.1">
    <property type="nucleotide sequence ID" value="NZ_CP029078.1"/>
</dbReference>
<accession>A0A3Q9KQZ3</accession>
<keyword evidence="8 18" id="KW-0418">Kinase</keyword>
<feature type="domain" description="Pyruvate phosphate dikinase AMP/ATP-binding" evidence="16">
    <location>
        <begin position="308"/>
        <end position="357"/>
    </location>
</feature>
<keyword evidence="6 14" id="KW-0479">Metal-binding</keyword>
<feature type="binding site" evidence="13">
    <location>
        <position position="646"/>
    </location>
    <ligand>
        <name>substrate</name>
    </ligand>
</feature>
<dbReference type="InterPro" id="IPR008279">
    <property type="entry name" value="PEP-util_enz_mobile_dom"/>
</dbReference>
<organism evidence="18 20">
    <name type="scientific">Streptomyces griseoviridis</name>
    <dbReference type="NCBI Taxonomy" id="45398"/>
    <lineage>
        <taxon>Bacteria</taxon>
        <taxon>Bacillati</taxon>
        <taxon>Actinomycetota</taxon>
        <taxon>Actinomycetes</taxon>
        <taxon>Kitasatosporales</taxon>
        <taxon>Streptomycetaceae</taxon>
        <taxon>Streptomyces</taxon>
    </lineage>
</organism>
<comment type="similarity">
    <text evidence="2 11">Belongs to the PEP-utilizing enzyme family.</text>
</comment>
<name>A0A3Q9KQZ3_STRGD</name>
<dbReference type="InterPro" id="IPR036637">
    <property type="entry name" value="Phosphohistidine_dom_sf"/>
</dbReference>
<evidence type="ECO:0000256" key="7">
    <source>
        <dbReference type="ARBA" id="ARBA00022741"/>
    </source>
</evidence>
<dbReference type="InterPro" id="IPR002192">
    <property type="entry name" value="PPDK_AMP/ATP-bd"/>
</dbReference>
<evidence type="ECO:0000259" key="16">
    <source>
        <dbReference type="Pfam" id="PF01326"/>
    </source>
</evidence>
<dbReference type="AlphaFoldDB" id="A0A3Q9KQZ3"/>
<dbReference type="InterPro" id="IPR018274">
    <property type="entry name" value="PEP_util_AS"/>
</dbReference>
<evidence type="ECO:0000313" key="18">
    <source>
        <dbReference type="EMBL" id="AZS87465.1"/>
    </source>
</evidence>
<dbReference type="Gene3D" id="3.20.20.60">
    <property type="entry name" value="Phosphoenolpyruvate-binding domains"/>
    <property type="match status" value="1"/>
</dbReference>
<feature type="binding site" evidence="14">
    <location>
        <position position="778"/>
    </location>
    <ligand>
        <name>Mg(2+)</name>
        <dbReference type="ChEBI" id="CHEBI:18420"/>
    </ligand>
</feature>
<evidence type="ECO:0000256" key="3">
    <source>
        <dbReference type="ARBA" id="ARBA00011994"/>
    </source>
</evidence>
<dbReference type="Gene3D" id="1.20.80.30">
    <property type="match status" value="1"/>
</dbReference>
<dbReference type="SUPFAM" id="SSF56059">
    <property type="entry name" value="Glutathione synthetase ATP-binding domain-like"/>
    <property type="match status" value="1"/>
</dbReference>
<dbReference type="Proteomes" id="UP000501753">
    <property type="component" value="Chromosome"/>
</dbReference>
<keyword evidence="7" id="KW-0547">Nucleotide-binding</keyword>
<dbReference type="Proteomes" id="UP000271291">
    <property type="component" value="Chromosome"/>
</dbReference>
<dbReference type="NCBIfam" id="TIGR01828">
    <property type="entry name" value="pyru_phos_dikin"/>
    <property type="match status" value="1"/>
</dbReference>
<keyword evidence="9" id="KW-0067">ATP-binding</keyword>
<evidence type="ECO:0000256" key="6">
    <source>
        <dbReference type="ARBA" id="ARBA00022723"/>
    </source>
</evidence>
<dbReference type="InterPro" id="IPR040442">
    <property type="entry name" value="Pyrv_kinase-like_dom_sf"/>
</dbReference>
<dbReference type="Gene3D" id="1.10.189.10">
    <property type="entry name" value="Pyruvate Phosphate Dikinase, domain 2"/>
    <property type="match status" value="1"/>
</dbReference>
<dbReference type="Gene3D" id="3.50.30.10">
    <property type="entry name" value="Phosphohistidine domain"/>
    <property type="match status" value="1"/>
</dbReference>
<evidence type="ECO:0000256" key="10">
    <source>
        <dbReference type="ARBA" id="ARBA00022842"/>
    </source>
</evidence>
<dbReference type="EMBL" id="CP029078">
    <property type="protein sequence ID" value="QCN85688.1"/>
    <property type="molecule type" value="Genomic_DNA"/>
</dbReference>
<dbReference type="EC" id="2.7.9.1" evidence="3 11"/>
<evidence type="ECO:0000259" key="15">
    <source>
        <dbReference type="Pfam" id="PF00391"/>
    </source>
</evidence>